<comment type="caution">
    <text evidence="1">The sequence shown here is derived from an EMBL/GenBank/DDBJ whole genome shotgun (WGS) entry which is preliminary data.</text>
</comment>
<organism evidence="1 2">
    <name type="scientific">Piscinibacter aquaticus</name>
    <dbReference type="NCBI Taxonomy" id="392597"/>
    <lineage>
        <taxon>Bacteria</taxon>
        <taxon>Pseudomonadati</taxon>
        <taxon>Pseudomonadota</taxon>
        <taxon>Betaproteobacteria</taxon>
        <taxon>Burkholderiales</taxon>
        <taxon>Sphaerotilaceae</taxon>
        <taxon>Piscinibacter</taxon>
    </lineage>
</organism>
<evidence type="ECO:0000313" key="2">
    <source>
        <dbReference type="Proteomes" id="UP000321832"/>
    </source>
</evidence>
<keyword evidence="2" id="KW-1185">Reference proteome</keyword>
<reference evidence="1 2" key="1">
    <citation type="submission" date="2019-08" db="EMBL/GenBank/DDBJ databases">
        <authorList>
            <person name="Khan S.A."/>
            <person name="Jeon C.O."/>
            <person name="Jeong S.E."/>
        </authorList>
    </citation>
    <scope>NUCLEOTIDE SEQUENCE [LARGE SCALE GENOMIC DNA]</scope>
    <source>
        <strain evidence="2">IMCC1728</strain>
    </source>
</reference>
<protein>
    <submittedName>
        <fullName evidence="1">DUF1566 domain-containing protein</fullName>
    </submittedName>
</protein>
<dbReference type="AlphaFoldDB" id="A0A5C6TN47"/>
<gene>
    <name evidence="1" type="ORF">FSC37_22250</name>
</gene>
<name>A0A5C6TN47_9BURK</name>
<sequence length="119" mass="13160">MKLESLPKIGETLEGGIFAGLTTTKDGTHYGAILLADKPKTRLSWGDAMAFAERINAALPTRAVAAQLFANLKPQFEEARHWTSEALNEDCSYARYQHFYYGSQGYDLKAHEGRASSFA</sequence>
<dbReference type="Proteomes" id="UP000321832">
    <property type="component" value="Unassembled WGS sequence"/>
</dbReference>
<accession>A0A5C6TN47</accession>
<dbReference type="EMBL" id="VOPW01000002">
    <property type="protein sequence ID" value="TXC62102.1"/>
    <property type="molecule type" value="Genomic_DNA"/>
</dbReference>
<evidence type="ECO:0000313" key="1">
    <source>
        <dbReference type="EMBL" id="TXC62102.1"/>
    </source>
</evidence>
<proteinExistence type="predicted"/>